<protein>
    <submittedName>
        <fullName evidence="2">XRE family transcriptional regulator</fullName>
    </submittedName>
</protein>
<dbReference type="Gene3D" id="1.25.40.400">
    <property type="match status" value="1"/>
</dbReference>
<dbReference type="EMBL" id="JACCKI010000003">
    <property type="protein sequence ID" value="NZA04693.1"/>
    <property type="molecule type" value="Genomic_DNA"/>
</dbReference>
<gene>
    <name evidence="2" type="ORF">H0N82_06135</name>
</gene>
<evidence type="ECO:0000313" key="3">
    <source>
        <dbReference type="Proteomes" id="UP000552935"/>
    </source>
</evidence>
<dbReference type="InterPro" id="IPR010057">
    <property type="entry name" value="Transcription_activator_Rgg_C"/>
</dbReference>
<dbReference type="Proteomes" id="UP000552935">
    <property type="component" value="Unassembled WGS sequence"/>
</dbReference>
<dbReference type="RefSeq" id="WP_024305787.1">
    <property type="nucleotide sequence ID" value="NZ_CABFNI010000015.1"/>
</dbReference>
<evidence type="ECO:0000259" key="1">
    <source>
        <dbReference type="Pfam" id="PF21259"/>
    </source>
</evidence>
<reference evidence="2 3" key="1">
    <citation type="submission" date="2020-07" db="EMBL/GenBank/DDBJ databases">
        <title>Organ Donor 1.</title>
        <authorList>
            <person name="Marsh A.J."/>
            <person name="Azcarate-Peril M.A."/>
        </authorList>
    </citation>
    <scope>NUCLEOTIDE SEQUENCE [LARGE SCALE GENOMIC DNA]</scope>
    <source>
        <strain evidence="2 3">AMC0712</strain>
    </source>
</reference>
<dbReference type="PANTHER" id="PTHR37038">
    <property type="entry name" value="TRANSCRIPTIONAL REGULATOR-RELATED"/>
    <property type="match status" value="1"/>
</dbReference>
<evidence type="ECO:0000313" key="2">
    <source>
        <dbReference type="EMBL" id="NZA04693.1"/>
    </source>
</evidence>
<sequence length="291" mass="34227">MLKYAAGSIYHEVRRRRELRIKEVRGNLHQSTISHLEHDTGDMTLNTMMKILKPTFMSAEEFCQLIDEQSESPTFIFKKIARYYDEMNVAGLKQLVTVYKRDKLLTTPNRLVLLTIQSCIDELSEKKHLLSQDDCDFVQGYLLHPGRWFSFEYIVFANLSFSMPAKINLRVSKKMVRAYEQFHLPSYDSLLVNVLYNLSTSFLDQEDPKLSARFLNFLDLDKLNHNNLYMRHHITFLKLVIRFQTNPLDKANVEKLKVFLEATRLIDETLFKKNIDWIESLKINPVIILGK</sequence>
<feature type="domain" description="HTH-type transcriptional regulator Rgg C-terminal" evidence="1">
    <location>
        <begin position="109"/>
        <end position="269"/>
    </location>
</feature>
<dbReference type="CDD" id="cd00093">
    <property type="entry name" value="HTH_XRE"/>
    <property type="match status" value="1"/>
</dbReference>
<dbReference type="Pfam" id="PF21259">
    <property type="entry name" value="Rgg_C"/>
    <property type="match status" value="1"/>
</dbReference>
<dbReference type="InterPro" id="IPR001387">
    <property type="entry name" value="Cro/C1-type_HTH"/>
</dbReference>
<accession>A0A249DAW6</accession>
<dbReference type="NCBIfam" id="TIGR01716">
    <property type="entry name" value="RGG_Cterm"/>
    <property type="match status" value="1"/>
</dbReference>
<organism evidence="2 3">
    <name type="scientific">Lacticaseibacillus rhamnosus</name>
    <name type="common">Lactobacillus rhamnosus</name>
    <dbReference type="NCBI Taxonomy" id="47715"/>
    <lineage>
        <taxon>Bacteria</taxon>
        <taxon>Bacillati</taxon>
        <taxon>Bacillota</taxon>
        <taxon>Bacilli</taxon>
        <taxon>Lactobacillales</taxon>
        <taxon>Lactobacillaceae</taxon>
        <taxon>Lacticaseibacillus</taxon>
    </lineage>
</organism>
<dbReference type="GeneID" id="69831032"/>
<comment type="caution">
    <text evidence="2">The sequence shown here is derived from an EMBL/GenBank/DDBJ whole genome shotgun (WGS) entry which is preliminary data.</text>
</comment>
<dbReference type="AlphaFoldDB" id="A0A249DAW6"/>
<proteinExistence type="predicted"/>
<name>A0A249DAW6_LACRH</name>
<dbReference type="InterPro" id="IPR053163">
    <property type="entry name" value="HTH-type_regulator_Rgg"/>
</dbReference>